<dbReference type="Gene3D" id="1.10.150.130">
    <property type="match status" value="1"/>
</dbReference>
<dbReference type="PROSITE" id="PS51900">
    <property type="entry name" value="CB"/>
    <property type="match status" value="1"/>
</dbReference>
<evidence type="ECO:0000313" key="5">
    <source>
        <dbReference type="Proteomes" id="UP001434419"/>
    </source>
</evidence>
<accession>A0ABV2BD36</accession>
<keyword evidence="1 2" id="KW-0238">DNA-binding</keyword>
<name>A0ABV2BD36_9LACO</name>
<dbReference type="Proteomes" id="UP001434419">
    <property type="component" value="Unassembled WGS sequence"/>
</dbReference>
<protein>
    <submittedName>
        <fullName evidence="4">Site-specific integrase</fullName>
    </submittedName>
</protein>
<evidence type="ECO:0000313" key="4">
    <source>
        <dbReference type="EMBL" id="MES5150979.1"/>
    </source>
</evidence>
<evidence type="ECO:0000256" key="1">
    <source>
        <dbReference type="ARBA" id="ARBA00023125"/>
    </source>
</evidence>
<organism evidence="4 5">
    <name type="scientific">Lactobacillus crispatus</name>
    <dbReference type="NCBI Taxonomy" id="47770"/>
    <lineage>
        <taxon>Bacteria</taxon>
        <taxon>Bacillati</taxon>
        <taxon>Bacillota</taxon>
        <taxon>Bacilli</taxon>
        <taxon>Lactobacillales</taxon>
        <taxon>Lactobacillaceae</taxon>
        <taxon>Lactobacillus</taxon>
    </lineage>
</organism>
<dbReference type="RefSeq" id="WP_133476338.1">
    <property type="nucleotide sequence ID" value="NZ_JBETVU010000013.1"/>
</dbReference>
<dbReference type="SUPFAM" id="SSF56349">
    <property type="entry name" value="DNA breaking-rejoining enzymes"/>
    <property type="match status" value="1"/>
</dbReference>
<feature type="domain" description="Core-binding (CB)" evidence="3">
    <location>
        <begin position="2"/>
        <end position="91"/>
    </location>
</feature>
<evidence type="ECO:0000259" key="3">
    <source>
        <dbReference type="PROSITE" id="PS51900"/>
    </source>
</evidence>
<dbReference type="InterPro" id="IPR004107">
    <property type="entry name" value="Integrase_SAM-like_N"/>
</dbReference>
<comment type="caution">
    <text evidence="4">The sequence shown here is derived from an EMBL/GenBank/DDBJ whole genome shotgun (WGS) entry which is preliminary data.</text>
</comment>
<dbReference type="InterPro" id="IPR010998">
    <property type="entry name" value="Integrase_recombinase_N"/>
</dbReference>
<dbReference type="InterPro" id="IPR011010">
    <property type="entry name" value="DNA_brk_join_enz"/>
</dbReference>
<gene>
    <name evidence="4" type="ORF">ABVC42_14175</name>
</gene>
<dbReference type="Pfam" id="PF02899">
    <property type="entry name" value="Phage_int_SAM_1"/>
    <property type="match status" value="1"/>
</dbReference>
<sequence>MTDKLPYIIPFATFLKNEKNLSQNTIDRIIETSNHFWNFYSTNSSFTPLVKDISSNDVREYLVFLEANLHLKTTTINKHLSYLRNYLNYLYEHNLIDKYPLVQIKGKHYTRQHLYIVNWMSFIPQIAHISNIHFETIILLTCVSLGLEPKNILQIKYSDLIEQIHDTWLKNYIEKRTNFTFFTNPYLLQTSTGGHYATEFNIQQKIKNDRDILNMPLNLEYLRRSYIYSILQKDYSDEVLISKLHLSMTSLLNYKKNLIYYVKVKDFSIQNIKKTRIQKRSCD</sequence>
<evidence type="ECO:0000256" key="2">
    <source>
        <dbReference type="PROSITE-ProRule" id="PRU01248"/>
    </source>
</evidence>
<dbReference type="EMBL" id="JBETVU010000013">
    <property type="protein sequence ID" value="MES5150979.1"/>
    <property type="molecule type" value="Genomic_DNA"/>
</dbReference>
<keyword evidence="5" id="KW-1185">Reference proteome</keyword>
<reference evidence="4" key="1">
    <citation type="submission" date="2024-06" db="EMBL/GenBank/DDBJ databases">
        <title>Vaginal Lactobacillus fatty acid response mechanisms reveal a metabolite-targeted strategy for bacterial vaginosis treatment.</title>
        <authorList>
            <person name="Zhu M."/>
            <person name="Blainey P.C."/>
            <person name="Bloom S.M."/>
            <person name="Kwon D.S."/>
        </authorList>
    </citation>
    <scope>NUCLEOTIDE SEQUENCE</scope>
    <source>
        <strain evidence="4">194_F1_1</strain>
    </source>
</reference>
<dbReference type="InterPro" id="IPR044068">
    <property type="entry name" value="CB"/>
</dbReference>
<proteinExistence type="predicted"/>